<evidence type="ECO:0000313" key="3">
    <source>
        <dbReference type="EMBL" id="GGC64514.1"/>
    </source>
</evidence>
<dbReference type="PANTHER" id="PTHR45947">
    <property type="entry name" value="SULFOQUINOVOSYL TRANSFERASE SQD2"/>
    <property type="match status" value="1"/>
</dbReference>
<protein>
    <submittedName>
        <fullName evidence="3">Glycosyl transferase</fullName>
    </submittedName>
</protein>
<feature type="domain" description="Glycosyl transferase family 1" evidence="1">
    <location>
        <begin position="197"/>
        <end position="351"/>
    </location>
</feature>
<gene>
    <name evidence="3" type="ORF">GCM10011387_17660</name>
</gene>
<dbReference type="EMBL" id="BMIL01000005">
    <property type="protein sequence ID" value="GGC64514.1"/>
    <property type="molecule type" value="Genomic_DNA"/>
</dbReference>
<dbReference type="InterPro" id="IPR050194">
    <property type="entry name" value="Glycosyltransferase_grp1"/>
</dbReference>
<dbReference type="CDD" id="cd03811">
    <property type="entry name" value="GT4_GT28_WabH-like"/>
    <property type="match status" value="1"/>
</dbReference>
<organism evidence="3 4">
    <name type="scientific">Pedobacter quisquiliarum</name>
    <dbReference type="NCBI Taxonomy" id="1834438"/>
    <lineage>
        <taxon>Bacteria</taxon>
        <taxon>Pseudomonadati</taxon>
        <taxon>Bacteroidota</taxon>
        <taxon>Sphingobacteriia</taxon>
        <taxon>Sphingobacteriales</taxon>
        <taxon>Sphingobacteriaceae</taxon>
        <taxon>Pedobacter</taxon>
    </lineage>
</organism>
<reference evidence="3" key="1">
    <citation type="journal article" date="2014" name="Int. J. Syst. Evol. Microbiol.">
        <title>Complete genome sequence of Corynebacterium casei LMG S-19264T (=DSM 44701T), isolated from a smear-ripened cheese.</title>
        <authorList>
            <consortium name="US DOE Joint Genome Institute (JGI-PGF)"/>
            <person name="Walter F."/>
            <person name="Albersmeier A."/>
            <person name="Kalinowski J."/>
            <person name="Ruckert C."/>
        </authorList>
    </citation>
    <scope>NUCLEOTIDE SEQUENCE</scope>
    <source>
        <strain evidence="3">CGMCC 1.15343</strain>
    </source>
</reference>
<dbReference type="AlphaFoldDB" id="A0A916XCU5"/>
<evidence type="ECO:0000259" key="2">
    <source>
        <dbReference type="Pfam" id="PF13439"/>
    </source>
</evidence>
<dbReference type="RefSeq" id="WP_188626518.1">
    <property type="nucleotide sequence ID" value="NZ_BMIL01000005.1"/>
</dbReference>
<accession>A0A916XCU5</accession>
<dbReference type="GO" id="GO:0016757">
    <property type="term" value="F:glycosyltransferase activity"/>
    <property type="evidence" value="ECO:0007669"/>
    <property type="project" value="InterPro"/>
</dbReference>
<keyword evidence="3" id="KW-0808">Transferase</keyword>
<dbReference type="SUPFAM" id="SSF53756">
    <property type="entry name" value="UDP-Glycosyltransferase/glycogen phosphorylase"/>
    <property type="match status" value="1"/>
</dbReference>
<feature type="domain" description="Glycosyltransferase subfamily 4-like N-terminal" evidence="2">
    <location>
        <begin position="14"/>
        <end position="176"/>
    </location>
</feature>
<evidence type="ECO:0000259" key="1">
    <source>
        <dbReference type="Pfam" id="PF00534"/>
    </source>
</evidence>
<dbReference type="InterPro" id="IPR001296">
    <property type="entry name" value="Glyco_trans_1"/>
</dbReference>
<name>A0A916XCU5_9SPHI</name>
<evidence type="ECO:0000313" key="4">
    <source>
        <dbReference type="Proteomes" id="UP000651668"/>
    </source>
</evidence>
<proteinExistence type="predicted"/>
<dbReference type="Pfam" id="PF13439">
    <property type="entry name" value="Glyco_transf_4"/>
    <property type="match status" value="1"/>
</dbReference>
<reference evidence="3" key="2">
    <citation type="submission" date="2020-09" db="EMBL/GenBank/DDBJ databases">
        <authorList>
            <person name="Sun Q."/>
            <person name="Zhou Y."/>
        </authorList>
    </citation>
    <scope>NUCLEOTIDE SEQUENCE</scope>
    <source>
        <strain evidence="3">CGMCC 1.15343</strain>
    </source>
</reference>
<keyword evidence="4" id="KW-1185">Reference proteome</keyword>
<sequence length="368" mass="40689">MARKFIICIPSLRMGGAAKIALNLSEQYLEEGMEVTIILTDGNSNDPDFSALPEGLRVIKLPRIDMHHFIRPFINAYQLLKYFRQIKPDAILGVRHDATIIAALAWKLNGRKGRFVIRDINPITKTLNRNAVMVAMIKSAYRSASAVIANSDDVAQALREKNWLPAEKIHKIDNPVLTKSFYKKSQMEVSDPWLDASSSPFVITIGRLDKMKDQATLIRAFALVRAKTEARLMLVGDGPERPTLRKLVKDLKLEESVALPGAMQNPYPYLKRAAVFVLSSKYEGFGNVLVEALSLGKPVVSSACTGGPAYILQSGKFGSLFPVGDHEALAQQILLALAKQQDPEPLIRRSKDFSAEVIAGAYGKVLFN</sequence>
<dbReference type="Pfam" id="PF00534">
    <property type="entry name" value="Glycos_transf_1"/>
    <property type="match status" value="1"/>
</dbReference>
<dbReference type="Gene3D" id="3.40.50.2000">
    <property type="entry name" value="Glycogen Phosphorylase B"/>
    <property type="match status" value="2"/>
</dbReference>
<dbReference type="Proteomes" id="UP000651668">
    <property type="component" value="Unassembled WGS sequence"/>
</dbReference>
<dbReference type="InterPro" id="IPR028098">
    <property type="entry name" value="Glyco_trans_4-like_N"/>
</dbReference>
<dbReference type="PANTHER" id="PTHR45947:SF3">
    <property type="entry name" value="SULFOQUINOVOSYL TRANSFERASE SQD2"/>
    <property type="match status" value="1"/>
</dbReference>
<comment type="caution">
    <text evidence="3">The sequence shown here is derived from an EMBL/GenBank/DDBJ whole genome shotgun (WGS) entry which is preliminary data.</text>
</comment>